<accession>A0A9W8IUJ4</accession>
<evidence type="ECO:0000259" key="1">
    <source>
        <dbReference type="PROSITE" id="PS50181"/>
    </source>
</evidence>
<evidence type="ECO:0000313" key="2">
    <source>
        <dbReference type="EMBL" id="KAJ2923236.1"/>
    </source>
</evidence>
<feature type="non-terminal residue" evidence="2">
    <location>
        <position position="1"/>
    </location>
</feature>
<proteinExistence type="predicted"/>
<dbReference type="InterPro" id="IPR036047">
    <property type="entry name" value="F-box-like_dom_sf"/>
</dbReference>
<feature type="domain" description="F-box" evidence="1">
    <location>
        <begin position="21"/>
        <end position="66"/>
    </location>
</feature>
<dbReference type="Proteomes" id="UP001140091">
    <property type="component" value="Unassembled WGS sequence"/>
</dbReference>
<protein>
    <recommendedName>
        <fullName evidence="1">F-box domain-containing protein</fullName>
    </recommendedName>
</protein>
<reference evidence="2" key="1">
    <citation type="submission" date="2022-06" db="EMBL/GenBank/DDBJ databases">
        <title>Genome Sequence of Candolleomyces eurysporus.</title>
        <authorList>
            <person name="Buettner E."/>
        </authorList>
    </citation>
    <scope>NUCLEOTIDE SEQUENCE</scope>
    <source>
        <strain evidence="2">VTCC 930004</strain>
    </source>
</reference>
<dbReference type="InterPro" id="IPR001810">
    <property type="entry name" value="F-box_dom"/>
</dbReference>
<keyword evidence="3" id="KW-1185">Reference proteome</keyword>
<name>A0A9W8IUJ4_9AGAR</name>
<gene>
    <name evidence="2" type="ORF">H1R20_g13860</name>
</gene>
<dbReference type="OrthoDB" id="10371426at2759"/>
<comment type="caution">
    <text evidence="2">The sequence shown here is derived from an EMBL/GenBank/DDBJ whole genome shotgun (WGS) entry which is preliminary data.</text>
</comment>
<organism evidence="2 3">
    <name type="scientific">Candolleomyces eurysporus</name>
    <dbReference type="NCBI Taxonomy" id="2828524"/>
    <lineage>
        <taxon>Eukaryota</taxon>
        <taxon>Fungi</taxon>
        <taxon>Dikarya</taxon>
        <taxon>Basidiomycota</taxon>
        <taxon>Agaricomycotina</taxon>
        <taxon>Agaricomycetes</taxon>
        <taxon>Agaricomycetidae</taxon>
        <taxon>Agaricales</taxon>
        <taxon>Agaricineae</taxon>
        <taxon>Psathyrellaceae</taxon>
        <taxon>Candolleomyces</taxon>
    </lineage>
</organism>
<dbReference type="PROSITE" id="PS50181">
    <property type="entry name" value="FBOX"/>
    <property type="match status" value="1"/>
</dbReference>
<sequence length="524" mass="59030">MELFVKGNPFDHDSKTEPDPLRSLTNLPHELLLQIIDELDDAALCALGGTCRDFNYLVFPLFFDKHKIKSPSQGWIFGYQNISTIYYCFNKSIDRLVKEVEDMHAIVRRADEVKEFKVYLTDPDDWAIARAVRRLDKTQVLPLTPEEWTELYLRLLTAALKKGCQHMRLGGGGPFLEYLDRRQTAMAESVPTNALGNKATRYFDVIFPYESPLAGQPKLSLLSQSIEKLPPENTAVAESTVSQVLGGNSASNPPTPLFEGMKKRSRHGLLKWIEFFSKKNKNRSEVEDIASSTAAHNPKDFNIVSPGSSFIRLSDLNKPSAQPKAPAPAHTMGPPTPKIKTLILESDMLFASPSFLDWTNQLLCWCGSTLKHLELQCLETPSGVWYKALEDLLPRSHQLNLIGFKFTNDRYDLDSWLQSHVDAGPNASILSSFINTKHLQINAAYYVRIVNSASRLDLVAQVAGLFPNLNYLELKNQPGVLYKTTDHIPPVIEALRRHSPQVKQVKINNQIPIDIAEFESSEKK</sequence>
<dbReference type="CDD" id="cd09917">
    <property type="entry name" value="F-box_SF"/>
    <property type="match status" value="1"/>
</dbReference>
<evidence type="ECO:0000313" key="3">
    <source>
        <dbReference type="Proteomes" id="UP001140091"/>
    </source>
</evidence>
<dbReference type="AlphaFoldDB" id="A0A9W8IUJ4"/>
<dbReference type="EMBL" id="JANBPK010001385">
    <property type="protein sequence ID" value="KAJ2923236.1"/>
    <property type="molecule type" value="Genomic_DNA"/>
</dbReference>
<dbReference type="SUPFAM" id="SSF81383">
    <property type="entry name" value="F-box domain"/>
    <property type="match status" value="1"/>
</dbReference>
<dbReference type="Pfam" id="PF12937">
    <property type="entry name" value="F-box-like"/>
    <property type="match status" value="1"/>
</dbReference>